<dbReference type="InParanoid" id="A0A194WWN3"/>
<comment type="similarity">
    <text evidence="5">Belongs to the protein-tyrosine phosphatase family. Atypical dual-specificity phosphatase Siw14-like subfamily.</text>
</comment>
<keyword evidence="4" id="KW-0378">Hydrolase</keyword>
<keyword evidence="3" id="KW-0963">Cytoplasm</keyword>
<keyword evidence="9" id="KW-0812">Transmembrane</keyword>
<sequence length="302" mass="34370">MNEKMNSRQASEHGGKVSRRSTRTFVEEEQQQQQKNGQESRTSSGDEMDVEMVKGGGEFRATNVAVVFRPVAVDLGMDVTDLFPARLEDRDKQVLAVLQGAKASTKSKTDERPINFGKVIPGVYRSSFPGEEDFNYLKTLGLKTVLSLVKKDFPPEFEAFMKQNGIRHYVIDMQGTKKVDIPEEIMNSIMEIVLEKKNHPLLIHCNHGKHRTGCAVAVMRHVAGWNIDSIIQEYQGFAAPKIRDCDVSYITQYKVSSLEGLFLRRAQRLRIAKKPSPNERMLKFLMLTAIILSIWFTTFLIW</sequence>
<feature type="compositionally biased region" description="Polar residues" evidence="8">
    <location>
        <begin position="35"/>
        <end position="45"/>
    </location>
</feature>
<accession>A0A194WWN3</accession>
<evidence type="ECO:0000256" key="2">
    <source>
        <dbReference type="ARBA" id="ARBA00012527"/>
    </source>
</evidence>
<comment type="subcellular location">
    <subcellularLocation>
        <location evidence="1">Cytoplasm</location>
    </subcellularLocation>
</comment>
<evidence type="ECO:0000256" key="8">
    <source>
        <dbReference type="SAM" id="MobiDB-lite"/>
    </source>
</evidence>
<feature type="transmembrane region" description="Helical" evidence="9">
    <location>
        <begin position="281"/>
        <end position="301"/>
    </location>
</feature>
<dbReference type="Proteomes" id="UP000070700">
    <property type="component" value="Unassembled WGS sequence"/>
</dbReference>
<dbReference type="SUPFAM" id="SSF52799">
    <property type="entry name" value="(Phosphotyrosine protein) phosphatases II"/>
    <property type="match status" value="1"/>
</dbReference>
<dbReference type="GO" id="GO:0016791">
    <property type="term" value="F:phosphatase activity"/>
    <property type="evidence" value="ECO:0007669"/>
    <property type="project" value="TreeGrafter"/>
</dbReference>
<dbReference type="RefSeq" id="XP_018066449.1">
    <property type="nucleotide sequence ID" value="XM_018205952.1"/>
</dbReference>
<dbReference type="GO" id="GO:0052840">
    <property type="term" value="F:inositol diphosphate tetrakisphosphate diphosphatase activity"/>
    <property type="evidence" value="ECO:0007669"/>
    <property type="project" value="TreeGrafter"/>
</dbReference>
<name>A0A194WWN3_MOLSC</name>
<evidence type="ECO:0000256" key="3">
    <source>
        <dbReference type="ARBA" id="ARBA00022490"/>
    </source>
</evidence>
<keyword evidence="9" id="KW-1133">Transmembrane helix</keyword>
<comment type="catalytic activity">
    <reaction evidence="7">
        <text>1,5-bis(diphospho)-1D-myo-inositol 2,3,4,6-tetrakisphosphate + H2O = 1-diphospho-1D-myo-inositol 2,3,4,5,6-pentakisphosphate + phosphate + 2 H(+)</text>
        <dbReference type="Rhea" id="RHEA:79699"/>
        <dbReference type="ChEBI" id="CHEBI:15377"/>
        <dbReference type="ChEBI" id="CHEBI:15378"/>
        <dbReference type="ChEBI" id="CHEBI:43474"/>
        <dbReference type="ChEBI" id="CHEBI:74946"/>
        <dbReference type="ChEBI" id="CHEBI:77983"/>
        <dbReference type="EC" id="3.6.1.52"/>
    </reaction>
    <physiologicalReaction direction="left-to-right" evidence="7">
        <dbReference type="Rhea" id="RHEA:79700"/>
    </physiologicalReaction>
</comment>
<feature type="region of interest" description="Disordered" evidence="8">
    <location>
        <begin position="1"/>
        <end position="47"/>
    </location>
</feature>
<feature type="compositionally biased region" description="Basic and acidic residues" evidence="8">
    <location>
        <begin position="1"/>
        <end position="15"/>
    </location>
</feature>
<evidence type="ECO:0000313" key="11">
    <source>
        <dbReference type="EMBL" id="KUJ12094.1"/>
    </source>
</evidence>
<dbReference type="GO" id="GO:0005737">
    <property type="term" value="C:cytoplasm"/>
    <property type="evidence" value="ECO:0007669"/>
    <property type="project" value="UniProtKB-SubCell"/>
</dbReference>
<gene>
    <name evidence="11" type="ORF">LY89DRAFT_221848</name>
</gene>
<dbReference type="PANTHER" id="PTHR31126:SF48">
    <property type="entry name" value="INOSITOL PHOSPHATASE SIW14"/>
    <property type="match status" value="1"/>
</dbReference>
<evidence type="ECO:0000256" key="6">
    <source>
        <dbReference type="ARBA" id="ARBA00047342"/>
    </source>
</evidence>
<dbReference type="Gene3D" id="3.90.190.10">
    <property type="entry name" value="Protein tyrosine phosphatase superfamily"/>
    <property type="match status" value="1"/>
</dbReference>
<evidence type="ECO:0000256" key="5">
    <source>
        <dbReference type="ARBA" id="ARBA00044949"/>
    </source>
</evidence>
<evidence type="ECO:0000256" key="4">
    <source>
        <dbReference type="ARBA" id="ARBA00022801"/>
    </source>
</evidence>
<dbReference type="KEGG" id="psco:LY89DRAFT_221848"/>
<comment type="catalytic activity">
    <reaction evidence="6">
        <text>5-diphospho-1D-myo-inositol 1,2,3,4,6-pentakisphosphate + H2O = 1D-myo-inositol hexakisphosphate + phosphate + H(+)</text>
        <dbReference type="Rhea" id="RHEA:22384"/>
        <dbReference type="ChEBI" id="CHEBI:15377"/>
        <dbReference type="ChEBI" id="CHEBI:15378"/>
        <dbReference type="ChEBI" id="CHEBI:43474"/>
        <dbReference type="ChEBI" id="CHEBI:58130"/>
        <dbReference type="ChEBI" id="CHEBI:58628"/>
        <dbReference type="EC" id="3.6.1.52"/>
    </reaction>
    <physiologicalReaction direction="left-to-right" evidence="6">
        <dbReference type="Rhea" id="RHEA:22385"/>
    </physiologicalReaction>
</comment>
<dbReference type="OrthoDB" id="6375174at2759"/>
<dbReference type="EMBL" id="KQ947425">
    <property type="protein sequence ID" value="KUJ12094.1"/>
    <property type="molecule type" value="Genomic_DNA"/>
</dbReference>
<dbReference type="GeneID" id="28815678"/>
<dbReference type="STRING" id="149040.A0A194WWN3"/>
<dbReference type="EC" id="3.6.1.52" evidence="2"/>
<keyword evidence="9" id="KW-0472">Membrane</keyword>
<evidence type="ECO:0000256" key="1">
    <source>
        <dbReference type="ARBA" id="ARBA00004496"/>
    </source>
</evidence>
<dbReference type="InterPro" id="IPR004861">
    <property type="entry name" value="Siw14-like"/>
</dbReference>
<protein>
    <recommendedName>
        <fullName evidence="2">diphosphoinositol-polyphosphate diphosphatase</fullName>
        <ecNumber evidence="2">3.6.1.52</ecNumber>
    </recommendedName>
</protein>
<dbReference type="PROSITE" id="PS50054">
    <property type="entry name" value="TYR_PHOSPHATASE_DUAL"/>
    <property type="match status" value="1"/>
</dbReference>
<evidence type="ECO:0000313" key="12">
    <source>
        <dbReference type="Proteomes" id="UP000070700"/>
    </source>
</evidence>
<proteinExistence type="inferred from homology"/>
<dbReference type="InterPro" id="IPR016130">
    <property type="entry name" value="Tyr_Pase_AS"/>
</dbReference>
<reference evidence="11 12" key="1">
    <citation type="submission" date="2015-10" db="EMBL/GenBank/DDBJ databases">
        <title>Full genome of DAOMC 229536 Phialocephala scopiformis, a fungal endophyte of spruce producing the potent anti-insectan compound rugulosin.</title>
        <authorList>
            <consortium name="DOE Joint Genome Institute"/>
            <person name="Walker A.K."/>
            <person name="Frasz S.L."/>
            <person name="Seifert K.A."/>
            <person name="Miller J.D."/>
            <person name="Mondo S.J."/>
            <person name="Labutti K."/>
            <person name="Lipzen A."/>
            <person name="Dockter R."/>
            <person name="Kennedy M."/>
            <person name="Grigoriev I.V."/>
            <person name="Spatafora J.W."/>
        </authorList>
    </citation>
    <scope>NUCLEOTIDE SEQUENCE [LARGE SCALE GENOMIC DNA]</scope>
    <source>
        <strain evidence="11 12">CBS 120377</strain>
    </source>
</reference>
<keyword evidence="12" id="KW-1185">Reference proteome</keyword>
<feature type="domain" description="Tyrosine-protein phosphatase" evidence="10">
    <location>
        <begin position="115"/>
        <end position="262"/>
    </location>
</feature>
<dbReference type="PROSITE" id="PS00383">
    <property type="entry name" value="TYR_PHOSPHATASE_1"/>
    <property type="match status" value="1"/>
</dbReference>
<evidence type="ECO:0000259" key="10">
    <source>
        <dbReference type="PROSITE" id="PS50054"/>
    </source>
</evidence>
<dbReference type="PANTHER" id="PTHR31126">
    <property type="entry name" value="TYROSINE-PROTEIN PHOSPHATASE"/>
    <property type="match status" value="1"/>
</dbReference>
<evidence type="ECO:0000256" key="7">
    <source>
        <dbReference type="ARBA" id="ARBA00047927"/>
    </source>
</evidence>
<dbReference type="Pfam" id="PF03162">
    <property type="entry name" value="Y_phosphatase2"/>
    <property type="match status" value="1"/>
</dbReference>
<organism evidence="11 12">
    <name type="scientific">Mollisia scopiformis</name>
    <name type="common">Conifer needle endophyte fungus</name>
    <name type="synonym">Phialocephala scopiformis</name>
    <dbReference type="NCBI Taxonomy" id="149040"/>
    <lineage>
        <taxon>Eukaryota</taxon>
        <taxon>Fungi</taxon>
        <taxon>Dikarya</taxon>
        <taxon>Ascomycota</taxon>
        <taxon>Pezizomycotina</taxon>
        <taxon>Leotiomycetes</taxon>
        <taxon>Helotiales</taxon>
        <taxon>Mollisiaceae</taxon>
        <taxon>Mollisia</taxon>
    </lineage>
</organism>
<dbReference type="FunFam" id="3.90.190.10:FF:000035">
    <property type="entry name" value="Tyrosine phosphatase, putative"/>
    <property type="match status" value="1"/>
</dbReference>
<evidence type="ECO:0000256" key="9">
    <source>
        <dbReference type="SAM" id="Phobius"/>
    </source>
</evidence>
<dbReference type="AlphaFoldDB" id="A0A194WWN3"/>
<dbReference type="InterPro" id="IPR020422">
    <property type="entry name" value="TYR_PHOSPHATASE_DUAL_dom"/>
</dbReference>
<dbReference type="InterPro" id="IPR029021">
    <property type="entry name" value="Prot-tyrosine_phosphatase-like"/>
</dbReference>